<dbReference type="EMBL" id="CP073078">
    <property type="protein sequence ID" value="QUD89090.1"/>
    <property type="molecule type" value="Genomic_DNA"/>
</dbReference>
<evidence type="ECO:0000256" key="2">
    <source>
        <dbReference type="ARBA" id="ARBA00003753"/>
    </source>
</evidence>
<dbReference type="Gene3D" id="3.40.1190.20">
    <property type="match status" value="1"/>
</dbReference>
<dbReference type="NCBIfam" id="TIGR00125">
    <property type="entry name" value="cyt_tran_rel"/>
    <property type="match status" value="1"/>
</dbReference>
<dbReference type="GO" id="GO:0005524">
    <property type="term" value="F:ATP binding"/>
    <property type="evidence" value="ECO:0007669"/>
    <property type="project" value="UniProtKB-UniRule"/>
</dbReference>
<comment type="pathway">
    <text evidence="12">Nucleotide-sugar biosynthesis; ADP-L-glycero-beta-D-manno-heptose biosynthesis; ADP-L-glycero-beta-D-manno-heptose from D-glycero-beta-D-manno-heptose 7-phosphate: step 1/4.</text>
</comment>
<dbReference type="Pfam" id="PF00294">
    <property type="entry name" value="PfkB"/>
    <property type="match status" value="1"/>
</dbReference>
<dbReference type="NCBIfam" id="TIGR02199">
    <property type="entry name" value="rfaE_dom_II"/>
    <property type="match status" value="1"/>
</dbReference>
<evidence type="ECO:0000256" key="8">
    <source>
        <dbReference type="ARBA" id="ARBA00022840"/>
    </source>
</evidence>
<feature type="domain" description="Carbohydrate kinase PfkB" evidence="13">
    <location>
        <begin position="12"/>
        <end position="309"/>
    </location>
</feature>
<dbReference type="EC" id="2.7.1.167" evidence="12"/>
<sequence>MALIDRFSDRVLVVIGDVMLDRFVYGRADRVSPEAPALVLRVEDDRWLLGGAANVAANIAELGGKAILIGRVGVDDDAQIIRRLADQTGGGLGLRLVEDCEAPTTVKTRYLAGDRHLLRADREKIGLSSKCEAELIRTVEAAIHDADAIVVSDYAKGVVSDAVLSAVFKAADSGRKPVIVDPKRRDLRAYRGATVITPNRGELSLSTGVACDDEQGAARAAEIAIEQTGATVLLTRSEQGVSLYRPGLEAWRDMARAKTIRDVSGAGDTVVATLALALASGADMTAAAHLSNVAAGVAVSKSGTSLVSPEELRLALLGTEHGTDSGCAKRLPLKRVIEQRARWREEGVKVGFTNGCFDLIHPGHVRLLREAKRHCDKLIVAINSDSSVQRLNKGPSRPIQNENARLEVMAALEPVDIVLMFSEDTPYDLIADLEPDILIKGADYTEDRVVGAALVKARGGRVVLVDIAKGHSTTNLVARSAPSSDAA</sequence>
<feature type="active site" evidence="12">
    <location>
        <position position="268"/>
    </location>
</feature>
<dbReference type="HAMAP" id="MF_01603">
    <property type="entry name" value="HldE"/>
    <property type="match status" value="1"/>
</dbReference>
<dbReference type="Gene3D" id="3.40.50.620">
    <property type="entry name" value="HUPs"/>
    <property type="match status" value="1"/>
</dbReference>
<evidence type="ECO:0000256" key="11">
    <source>
        <dbReference type="ARBA" id="ARBA00047428"/>
    </source>
</evidence>
<dbReference type="KEGG" id="caul:KCG34_04165"/>
<evidence type="ECO:0000259" key="13">
    <source>
        <dbReference type="Pfam" id="PF00294"/>
    </source>
</evidence>
<name>A0A975G0Y0_9CAUL</name>
<dbReference type="GO" id="GO:0016773">
    <property type="term" value="F:phosphotransferase activity, alcohol group as acceptor"/>
    <property type="evidence" value="ECO:0007669"/>
    <property type="project" value="InterPro"/>
</dbReference>
<dbReference type="GO" id="GO:0033786">
    <property type="term" value="F:heptose-1-phosphate adenylyltransferase activity"/>
    <property type="evidence" value="ECO:0007669"/>
    <property type="project" value="UniProtKB-UniRule"/>
</dbReference>
<dbReference type="GO" id="GO:0005829">
    <property type="term" value="C:cytosol"/>
    <property type="evidence" value="ECO:0007669"/>
    <property type="project" value="TreeGrafter"/>
</dbReference>
<evidence type="ECO:0000256" key="1">
    <source>
        <dbReference type="ARBA" id="ARBA00002319"/>
    </source>
</evidence>
<proteinExistence type="inferred from homology"/>
<gene>
    <name evidence="15" type="primary">rfaE2</name>
    <name evidence="12" type="synonym">hldE</name>
    <name evidence="15" type="ORF">KCG34_04165</name>
</gene>
<evidence type="ECO:0000313" key="16">
    <source>
        <dbReference type="Proteomes" id="UP000676409"/>
    </source>
</evidence>
<feature type="domain" description="Cytidyltransferase-like" evidence="14">
    <location>
        <begin position="352"/>
        <end position="447"/>
    </location>
</feature>
<keyword evidence="9 12" id="KW-0511">Multifunctional enzyme</keyword>
<evidence type="ECO:0000259" key="14">
    <source>
        <dbReference type="Pfam" id="PF01467"/>
    </source>
</evidence>
<dbReference type="InterPro" id="IPR011914">
    <property type="entry name" value="RfaE_dom_II"/>
</dbReference>
<dbReference type="InterPro" id="IPR023030">
    <property type="entry name" value="Bifunc_HldE"/>
</dbReference>
<feature type="binding site" evidence="12">
    <location>
        <begin position="199"/>
        <end position="202"/>
    </location>
    <ligand>
        <name>ATP</name>
        <dbReference type="ChEBI" id="CHEBI:30616"/>
    </ligand>
</feature>
<feature type="region of interest" description="Ribokinase" evidence="12">
    <location>
        <begin position="1"/>
        <end position="318"/>
    </location>
</feature>
<feature type="region of interest" description="Cytidylyltransferase" evidence="12">
    <location>
        <begin position="352"/>
        <end position="487"/>
    </location>
</feature>
<comment type="similarity">
    <text evidence="12">In the N-terminal section; belongs to the carbohydrate kinase PfkB family.</text>
</comment>
<evidence type="ECO:0000256" key="10">
    <source>
        <dbReference type="ARBA" id="ARBA00023277"/>
    </source>
</evidence>
<comment type="subunit">
    <text evidence="12">Homodimer.</text>
</comment>
<keyword evidence="10 12" id="KW-0119">Carbohydrate metabolism</keyword>
<comment type="pathway">
    <text evidence="12">Nucleotide-sugar biosynthesis; ADP-L-glycero-beta-D-manno-heptose biosynthesis; ADP-L-glycero-beta-D-manno-heptose from D-glycero-beta-D-manno-heptose 7-phosphate: step 3/4.</text>
</comment>
<evidence type="ECO:0000256" key="5">
    <source>
        <dbReference type="ARBA" id="ARBA00022695"/>
    </source>
</evidence>
<dbReference type="AlphaFoldDB" id="A0A975G0Y0"/>
<dbReference type="EC" id="2.7.7.70" evidence="12"/>
<protein>
    <recommendedName>
        <fullName evidence="12">Bifunctional protein HldE</fullName>
    </recommendedName>
    <domain>
        <recommendedName>
            <fullName evidence="12">D-beta-D-heptose 7-phosphate kinase</fullName>
            <ecNumber evidence="12">2.7.1.167</ecNumber>
        </recommendedName>
        <alternativeName>
            <fullName evidence="12">D-beta-D-heptose 7-phosphotransferase</fullName>
        </alternativeName>
        <alternativeName>
            <fullName evidence="12">D-glycero-beta-D-manno-heptose-7-phosphate kinase</fullName>
        </alternativeName>
    </domain>
    <domain>
        <recommendedName>
            <fullName evidence="12">D-beta-D-heptose 1-phosphate adenylyltransferase</fullName>
            <ecNumber evidence="12">2.7.7.70</ecNumber>
        </recommendedName>
        <alternativeName>
            <fullName evidence="12">D-glycero-beta-D-manno-heptose 1-phosphate adenylyltransferase</fullName>
        </alternativeName>
    </domain>
</protein>
<comment type="pathway">
    <text evidence="3">Bacterial outer membrane biogenesis; LPS core biosynthesis.</text>
</comment>
<comment type="function">
    <text evidence="1 12">Catalyzes the phosphorylation of D-glycero-D-manno-heptose 7-phosphate at the C-1 position to selectively form D-glycero-beta-D-manno-heptose-1,7-bisphosphate.</text>
</comment>
<organism evidence="15 16">
    <name type="scientific">Phenylobacterium montanum</name>
    <dbReference type="NCBI Taxonomy" id="2823693"/>
    <lineage>
        <taxon>Bacteria</taxon>
        <taxon>Pseudomonadati</taxon>
        <taxon>Pseudomonadota</taxon>
        <taxon>Alphaproteobacteria</taxon>
        <taxon>Caulobacterales</taxon>
        <taxon>Caulobacteraceae</taxon>
        <taxon>Phenylobacterium</taxon>
    </lineage>
</organism>
<keyword evidence="4 12" id="KW-0808">Transferase</keyword>
<evidence type="ECO:0000256" key="4">
    <source>
        <dbReference type="ARBA" id="ARBA00022679"/>
    </source>
</evidence>
<dbReference type="InterPro" id="IPR011611">
    <property type="entry name" value="PfkB_dom"/>
</dbReference>
<dbReference type="SUPFAM" id="SSF52374">
    <property type="entry name" value="Nucleotidylyl transferase"/>
    <property type="match status" value="1"/>
</dbReference>
<evidence type="ECO:0000256" key="6">
    <source>
        <dbReference type="ARBA" id="ARBA00022741"/>
    </source>
</evidence>
<dbReference type="CDD" id="cd01172">
    <property type="entry name" value="RfaE_like"/>
    <property type="match status" value="1"/>
</dbReference>
<keyword evidence="16" id="KW-1185">Reference proteome</keyword>
<dbReference type="PANTHER" id="PTHR46969:SF1">
    <property type="entry name" value="BIFUNCTIONAL PROTEIN HLDE"/>
    <property type="match status" value="1"/>
</dbReference>
<evidence type="ECO:0000256" key="3">
    <source>
        <dbReference type="ARBA" id="ARBA00004713"/>
    </source>
</evidence>
<keyword evidence="6 12" id="KW-0547">Nucleotide-binding</keyword>
<reference evidence="15" key="1">
    <citation type="submission" date="2021-04" db="EMBL/GenBank/DDBJ databases">
        <title>The complete genome sequence of Caulobacter sp. S6.</title>
        <authorList>
            <person name="Tang Y."/>
            <person name="Ouyang W."/>
            <person name="Liu Q."/>
            <person name="Huang B."/>
            <person name="Guo Z."/>
            <person name="Lei P."/>
        </authorList>
    </citation>
    <scope>NUCLEOTIDE SEQUENCE</scope>
    <source>
        <strain evidence="15">S6</strain>
    </source>
</reference>
<comment type="catalytic activity">
    <reaction evidence="11 12">
        <text>D-glycero-beta-D-manno-heptose 1-phosphate + ATP + H(+) = ADP-D-glycero-beta-D-manno-heptose + diphosphate</text>
        <dbReference type="Rhea" id="RHEA:27465"/>
        <dbReference type="ChEBI" id="CHEBI:15378"/>
        <dbReference type="ChEBI" id="CHEBI:30616"/>
        <dbReference type="ChEBI" id="CHEBI:33019"/>
        <dbReference type="ChEBI" id="CHEBI:59967"/>
        <dbReference type="ChEBI" id="CHEBI:61593"/>
        <dbReference type="EC" id="2.7.7.70"/>
    </reaction>
</comment>
<comment type="catalytic activity">
    <reaction evidence="12">
        <text>D-glycero-beta-D-manno-heptose 7-phosphate + ATP = D-glycero-beta-D-manno-heptose 1,7-bisphosphate + ADP + H(+)</text>
        <dbReference type="Rhea" id="RHEA:27473"/>
        <dbReference type="ChEBI" id="CHEBI:15378"/>
        <dbReference type="ChEBI" id="CHEBI:30616"/>
        <dbReference type="ChEBI" id="CHEBI:60204"/>
        <dbReference type="ChEBI" id="CHEBI:60208"/>
        <dbReference type="ChEBI" id="CHEBI:456216"/>
        <dbReference type="EC" id="2.7.1.167"/>
    </reaction>
</comment>
<evidence type="ECO:0000256" key="7">
    <source>
        <dbReference type="ARBA" id="ARBA00022777"/>
    </source>
</evidence>
<dbReference type="GO" id="GO:0033785">
    <property type="term" value="F:heptose 7-phosphate kinase activity"/>
    <property type="evidence" value="ECO:0007669"/>
    <property type="project" value="UniProtKB-UniRule"/>
</dbReference>
<dbReference type="Pfam" id="PF01467">
    <property type="entry name" value="CTP_transf_like"/>
    <property type="match status" value="1"/>
</dbReference>
<dbReference type="InterPro" id="IPR004821">
    <property type="entry name" value="Cyt_trans-like"/>
</dbReference>
<evidence type="ECO:0000256" key="12">
    <source>
        <dbReference type="HAMAP-Rule" id="MF_01603"/>
    </source>
</evidence>
<dbReference type="InterPro" id="IPR002173">
    <property type="entry name" value="Carboh/pur_kinase_PfkB_CS"/>
</dbReference>
<keyword evidence="5 12" id="KW-0548">Nucleotidyltransferase</keyword>
<keyword evidence="7 12" id="KW-0418">Kinase</keyword>
<dbReference type="PANTHER" id="PTHR46969">
    <property type="entry name" value="BIFUNCTIONAL PROTEIN HLDE"/>
    <property type="match status" value="1"/>
</dbReference>
<dbReference type="InterPro" id="IPR029056">
    <property type="entry name" value="Ribokinase-like"/>
</dbReference>
<comment type="similarity">
    <text evidence="12">In the C-terminal section; belongs to the cytidylyltransferase family.</text>
</comment>
<dbReference type="InterPro" id="IPR014729">
    <property type="entry name" value="Rossmann-like_a/b/a_fold"/>
</dbReference>
<dbReference type="SUPFAM" id="SSF53613">
    <property type="entry name" value="Ribokinase-like"/>
    <property type="match status" value="1"/>
</dbReference>
<evidence type="ECO:0000313" key="15">
    <source>
        <dbReference type="EMBL" id="QUD89090.1"/>
    </source>
</evidence>
<evidence type="ECO:0000256" key="9">
    <source>
        <dbReference type="ARBA" id="ARBA00023268"/>
    </source>
</evidence>
<dbReference type="Proteomes" id="UP000676409">
    <property type="component" value="Chromosome"/>
</dbReference>
<accession>A0A975G0Y0</accession>
<dbReference type="PROSITE" id="PS00583">
    <property type="entry name" value="PFKB_KINASES_1"/>
    <property type="match status" value="1"/>
</dbReference>
<comment type="function">
    <text evidence="2 12">Catalyzes the ADP transfer from ATP to D-glycero-beta-D-manno-heptose 1-phosphate, yielding ADP-D-glycero-beta-D-manno-heptose.</text>
</comment>
<dbReference type="InterPro" id="IPR011913">
    <property type="entry name" value="RfaE_dom_I"/>
</dbReference>
<keyword evidence="8 12" id="KW-0067">ATP-binding</keyword>